<keyword evidence="3" id="KW-1185">Reference proteome</keyword>
<gene>
    <name evidence="2" type="ORF">MSZNOR_1224</name>
</gene>
<proteinExistence type="predicted"/>
<evidence type="ECO:0000313" key="3">
    <source>
        <dbReference type="Proteomes" id="UP001162030"/>
    </source>
</evidence>
<protein>
    <submittedName>
        <fullName evidence="2">Uncharacterized protein</fullName>
    </submittedName>
</protein>
<reference evidence="2 3" key="1">
    <citation type="submission" date="2023-03" db="EMBL/GenBank/DDBJ databases">
        <authorList>
            <person name="Pearce D."/>
        </authorList>
    </citation>
    <scope>NUCLEOTIDE SEQUENCE [LARGE SCALE GENOMIC DNA]</scope>
    <source>
        <strain evidence="2">Msz</strain>
    </source>
</reference>
<sequence length="76" mass="8008">MHDSERRHGKSATIEAKVTFPPNQLAKFGKSFTEAHSISLKKLFGAPQIGQTQSSGMSSQRVPGAIPLSGSPLASS</sequence>
<dbReference type="EMBL" id="OX458333">
    <property type="protein sequence ID" value="CAI8781252.1"/>
    <property type="molecule type" value="Genomic_DNA"/>
</dbReference>
<dbReference type="Proteomes" id="UP001162030">
    <property type="component" value="Chromosome"/>
</dbReference>
<feature type="region of interest" description="Disordered" evidence="1">
    <location>
        <begin position="47"/>
        <end position="76"/>
    </location>
</feature>
<evidence type="ECO:0000256" key="1">
    <source>
        <dbReference type="SAM" id="MobiDB-lite"/>
    </source>
</evidence>
<evidence type="ECO:0000313" key="2">
    <source>
        <dbReference type="EMBL" id="CAI8781252.1"/>
    </source>
</evidence>
<accession>A0ABM9HZ18</accession>
<organism evidence="2 3">
    <name type="scientific">Methylocaldum szegediense</name>
    <dbReference type="NCBI Taxonomy" id="73780"/>
    <lineage>
        <taxon>Bacteria</taxon>
        <taxon>Pseudomonadati</taxon>
        <taxon>Pseudomonadota</taxon>
        <taxon>Gammaproteobacteria</taxon>
        <taxon>Methylococcales</taxon>
        <taxon>Methylococcaceae</taxon>
        <taxon>Methylocaldum</taxon>
    </lineage>
</organism>
<feature type="compositionally biased region" description="Polar residues" evidence="1">
    <location>
        <begin position="49"/>
        <end position="61"/>
    </location>
</feature>
<name>A0ABM9HZ18_9GAMM</name>